<gene>
    <name evidence="5" type="ORF">DILT_LOCUS10742</name>
</gene>
<evidence type="ECO:0000259" key="3">
    <source>
        <dbReference type="Pfam" id="PF00122"/>
    </source>
</evidence>
<accession>A0A3P7MAI0</accession>
<evidence type="ECO:0000313" key="5">
    <source>
        <dbReference type="EMBL" id="VDN14911.1"/>
    </source>
</evidence>
<keyword evidence="2" id="KW-0812">Transmembrane</keyword>
<keyword evidence="2" id="KW-1133">Transmembrane helix</keyword>
<keyword evidence="6" id="KW-1185">Reference proteome</keyword>
<evidence type="ECO:0000256" key="1">
    <source>
        <dbReference type="ARBA" id="ARBA00012790"/>
    </source>
</evidence>
<feature type="transmembrane region" description="Helical" evidence="2">
    <location>
        <begin position="21"/>
        <end position="40"/>
    </location>
</feature>
<dbReference type="Gene3D" id="2.70.150.10">
    <property type="entry name" value="Calcium-transporting ATPase, cytoplasmic transduction domain A"/>
    <property type="match status" value="1"/>
</dbReference>
<dbReference type="SUPFAM" id="SSF81653">
    <property type="entry name" value="Calcium ATPase, transduction domain A"/>
    <property type="match status" value="1"/>
</dbReference>
<organism evidence="5 6">
    <name type="scientific">Dibothriocephalus latus</name>
    <name type="common">Fish tapeworm</name>
    <name type="synonym">Diphyllobothrium latum</name>
    <dbReference type="NCBI Taxonomy" id="60516"/>
    <lineage>
        <taxon>Eukaryota</taxon>
        <taxon>Metazoa</taxon>
        <taxon>Spiralia</taxon>
        <taxon>Lophotrochozoa</taxon>
        <taxon>Platyhelminthes</taxon>
        <taxon>Cestoda</taxon>
        <taxon>Eucestoda</taxon>
        <taxon>Diphyllobothriidea</taxon>
        <taxon>Diphyllobothriidae</taxon>
        <taxon>Dibothriocephalus</taxon>
    </lineage>
</organism>
<dbReference type="EMBL" id="UYRU01060754">
    <property type="protein sequence ID" value="VDN14911.1"/>
    <property type="molecule type" value="Genomic_DNA"/>
</dbReference>
<dbReference type="Proteomes" id="UP000281553">
    <property type="component" value="Unassembled WGS sequence"/>
</dbReference>
<dbReference type="SUPFAM" id="SSF81665">
    <property type="entry name" value="Calcium ATPase, transmembrane domain M"/>
    <property type="match status" value="1"/>
</dbReference>
<sequence>MGFNEFKSDPPDPLWKKYLKQFMEPMIGLLLVSAGVSVLMGQFDDAVSISMAILIVVTVGFIQGHRSEKAVESLKKLMPPNMRDGTLSQILAQDLVPGDIVYLSVGDRVPADLRLIEATDFRIDESNLTGETKAVTKSSQVITSAFPPESPLPDQQNSNSMLFNVFANRIEDRPAAKSNDETAITFADDTSQSTYKQARGAHLLTNIGFMGTLVRSGNAIGVVIATGENSEFGEVVRMMQSEEAPRTPLQKSMDRLGKHLSIISITIIVCIVLIGLIQGRHFLELVTIGVRYVGTLHLYKRRSRICVFQKLYARMP</sequence>
<keyword evidence="2" id="KW-0472">Membrane</keyword>
<reference evidence="5 6" key="1">
    <citation type="submission" date="2018-11" db="EMBL/GenBank/DDBJ databases">
        <authorList>
            <consortium name="Pathogen Informatics"/>
        </authorList>
    </citation>
    <scope>NUCLEOTIDE SEQUENCE [LARGE SCALE GENOMIC DNA]</scope>
</reference>
<dbReference type="InterPro" id="IPR023298">
    <property type="entry name" value="ATPase_P-typ_TM_dom_sf"/>
</dbReference>
<dbReference type="Pfam" id="PF00122">
    <property type="entry name" value="E1-E2_ATPase"/>
    <property type="match status" value="1"/>
</dbReference>
<feature type="transmembrane region" description="Helical" evidence="2">
    <location>
        <begin position="46"/>
        <end position="64"/>
    </location>
</feature>
<evidence type="ECO:0000313" key="6">
    <source>
        <dbReference type="Proteomes" id="UP000281553"/>
    </source>
</evidence>
<dbReference type="InterPro" id="IPR008250">
    <property type="entry name" value="ATPase_P-typ_transduc_dom_A_sf"/>
</dbReference>
<dbReference type="Pfam" id="PF00690">
    <property type="entry name" value="Cation_ATPase_N"/>
    <property type="match status" value="1"/>
</dbReference>
<dbReference type="Gene3D" id="1.20.1110.10">
    <property type="entry name" value="Calcium-transporting ATPase, transmembrane domain"/>
    <property type="match status" value="2"/>
</dbReference>
<dbReference type="InterPro" id="IPR059000">
    <property type="entry name" value="ATPase_P-type_domA"/>
</dbReference>
<dbReference type="EC" id="7.2.2.10" evidence="1"/>
<proteinExistence type="predicted"/>
<name>A0A3P7MAI0_DIBLA</name>
<feature type="transmembrane region" description="Helical" evidence="2">
    <location>
        <begin position="256"/>
        <end position="276"/>
    </location>
</feature>
<dbReference type="PANTHER" id="PTHR42861">
    <property type="entry name" value="CALCIUM-TRANSPORTING ATPASE"/>
    <property type="match status" value="1"/>
</dbReference>
<dbReference type="GO" id="GO:0005388">
    <property type="term" value="F:P-type calcium transporter activity"/>
    <property type="evidence" value="ECO:0007669"/>
    <property type="project" value="UniProtKB-EC"/>
</dbReference>
<evidence type="ECO:0000256" key="2">
    <source>
        <dbReference type="SAM" id="Phobius"/>
    </source>
</evidence>
<dbReference type="OrthoDB" id="3352408at2759"/>
<feature type="domain" description="P-type ATPase A" evidence="3">
    <location>
        <begin position="82"/>
        <end position="240"/>
    </location>
</feature>
<feature type="domain" description="Cation-transporting P-type ATPase N-terminal" evidence="4">
    <location>
        <begin position="2"/>
        <end position="37"/>
    </location>
</feature>
<protein>
    <recommendedName>
        <fullName evidence="1">P-type Ca(2+) transporter</fullName>
        <ecNumber evidence="1">7.2.2.10</ecNumber>
    </recommendedName>
</protein>
<evidence type="ECO:0000259" key="4">
    <source>
        <dbReference type="Pfam" id="PF00690"/>
    </source>
</evidence>
<dbReference type="AlphaFoldDB" id="A0A3P7MAI0"/>
<dbReference type="InterPro" id="IPR004014">
    <property type="entry name" value="ATPase_P-typ_cation-transptr_N"/>
</dbReference>